<dbReference type="InterPro" id="IPR017981">
    <property type="entry name" value="GPCR_2-like_7TM"/>
</dbReference>
<dbReference type="EnsemblMetazoa" id="AALFPA23_003630.R4107">
    <property type="protein sequence ID" value="AALFPA23_003630.P4107"/>
    <property type="gene ID" value="AALFPA23_003630"/>
</dbReference>
<accession>A0ABM1XWX3</accession>
<dbReference type="Proteomes" id="UP000069940">
    <property type="component" value="Unassembled WGS sequence"/>
</dbReference>
<evidence type="ECO:0000256" key="8">
    <source>
        <dbReference type="ARBA" id="ARBA00023170"/>
    </source>
</evidence>
<evidence type="ECO:0000256" key="7">
    <source>
        <dbReference type="ARBA" id="ARBA00023136"/>
    </source>
</evidence>
<feature type="transmembrane region" description="Helical" evidence="11">
    <location>
        <begin position="526"/>
        <end position="548"/>
    </location>
</feature>
<reference evidence="15" key="1">
    <citation type="journal article" date="2015" name="Proc. Natl. Acad. Sci. U.S.A.">
        <title>Genome sequence of the Asian Tiger mosquito, Aedes albopictus, reveals insights into its biology, genetics, and evolution.</title>
        <authorList>
            <person name="Chen X.G."/>
            <person name="Jiang X."/>
            <person name="Gu J."/>
            <person name="Xu M."/>
            <person name="Wu Y."/>
            <person name="Deng Y."/>
            <person name="Zhang C."/>
            <person name="Bonizzoni M."/>
            <person name="Dermauw W."/>
            <person name="Vontas J."/>
            <person name="Armbruster P."/>
            <person name="Huang X."/>
            <person name="Yang Y."/>
            <person name="Zhang H."/>
            <person name="He W."/>
            <person name="Peng H."/>
            <person name="Liu Y."/>
            <person name="Wu K."/>
            <person name="Chen J."/>
            <person name="Lirakis M."/>
            <person name="Topalis P."/>
            <person name="Van Leeuwen T."/>
            <person name="Hall A.B."/>
            <person name="Jiang X."/>
            <person name="Thorpe C."/>
            <person name="Mueller R.L."/>
            <person name="Sun C."/>
            <person name="Waterhouse R.M."/>
            <person name="Yan G."/>
            <person name="Tu Z.J."/>
            <person name="Fang X."/>
            <person name="James A.A."/>
        </authorList>
    </citation>
    <scope>NUCLEOTIDE SEQUENCE [LARGE SCALE GENOMIC DNA]</scope>
    <source>
        <strain evidence="15">Foshan</strain>
    </source>
</reference>
<feature type="signal peptide" evidence="12">
    <location>
        <begin position="1"/>
        <end position="40"/>
    </location>
</feature>
<evidence type="ECO:0000256" key="4">
    <source>
        <dbReference type="ARBA" id="ARBA00022729"/>
    </source>
</evidence>
<dbReference type="InterPro" id="IPR000832">
    <property type="entry name" value="GPCR_2_secretin-like"/>
</dbReference>
<evidence type="ECO:0000256" key="10">
    <source>
        <dbReference type="SAM" id="MobiDB-lite"/>
    </source>
</evidence>
<evidence type="ECO:0000256" key="2">
    <source>
        <dbReference type="ARBA" id="ARBA00008979"/>
    </source>
</evidence>
<dbReference type="RefSeq" id="XP_062705242.1">
    <property type="nucleotide sequence ID" value="XM_062849258.1"/>
</dbReference>
<dbReference type="Gene3D" id="1.20.1070.10">
    <property type="entry name" value="Rhodopsin 7-helix transmembrane proteins"/>
    <property type="match status" value="1"/>
</dbReference>
<evidence type="ECO:0000259" key="13">
    <source>
        <dbReference type="PROSITE" id="PS50261"/>
    </source>
</evidence>
<evidence type="ECO:0000313" key="15">
    <source>
        <dbReference type="Proteomes" id="UP000069940"/>
    </source>
</evidence>
<evidence type="ECO:0000256" key="6">
    <source>
        <dbReference type="ARBA" id="ARBA00023040"/>
    </source>
</evidence>
<feature type="transmembrane region" description="Helical" evidence="11">
    <location>
        <begin position="445"/>
        <end position="465"/>
    </location>
</feature>
<dbReference type="EnsemblMetazoa" id="AALFPA23_003630.R4108">
    <property type="protein sequence ID" value="AALFPA23_003630.P4108"/>
    <property type="gene ID" value="AALFPA23_003630"/>
</dbReference>
<dbReference type="EnsemblMetazoa" id="AALFPA23_003630.R4106">
    <property type="protein sequence ID" value="AALFPA23_003630.P4106"/>
    <property type="gene ID" value="AALFPA23_003630"/>
</dbReference>
<dbReference type="EnsemblMetazoa" id="AALFPA23_003630.R4110">
    <property type="protein sequence ID" value="AALFPA23_003630.P4110"/>
    <property type="gene ID" value="AALFPA23_003630"/>
</dbReference>
<dbReference type="PANTHER" id="PTHR46953:SF1">
    <property type="entry name" value="G-PROTEIN COUPLED RECEPTOR MTH-LIKE 1-RELATED"/>
    <property type="match status" value="1"/>
</dbReference>
<keyword evidence="7 11" id="KW-0472">Membrane</keyword>
<dbReference type="PANTHER" id="PTHR46953">
    <property type="entry name" value="G-PROTEIN COUPLED RECEPTOR MTH-LIKE 1-RELATED"/>
    <property type="match status" value="1"/>
</dbReference>
<dbReference type="CDD" id="cd15039">
    <property type="entry name" value="7tmB3_Methuselah-like"/>
    <property type="match status" value="1"/>
</dbReference>
<dbReference type="InterPro" id="IPR052808">
    <property type="entry name" value="GPCR_Mth-like"/>
</dbReference>
<feature type="transmembrane region" description="Helical" evidence="11">
    <location>
        <begin position="348"/>
        <end position="373"/>
    </location>
</feature>
<evidence type="ECO:0000256" key="1">
    <source>
        <dbReference type="ARBA" id="ARBA00004141"/>
    </source>
</evidence>
<feature type="domain" description="G-protein coupled receptors family 2 profile 2" evidence="13">
    <location>
        <begin position="280"/>
        <end position="550"/>
    </location>
</feature>
<evidence type="ECO:0000256" key="5">
    <source>
        <dbReference type="ARBA" id="ARBA00022989"/>
    </source>
</evidence>
<dbReference type="Gene3D" id="2.170.180.11">
    <property type="entry name" value="Methuselah ectodomain, domain 2"/>
    <property type="match status" value="1"/>
</dbReference>
<organism evidence="14 15">
    <name type="scientific">Aedes albopictus</name>
    <name type="common">Asian tiger mosquito</name>
    <name type="synonym">Stegomyia albopicta</name>
    <dbReference type="NCBI Taxonomy" id="7160"/>
    <lineage>
        <taxon>Eukaryota</taxon>
        <taxon>Metazoa</taxon>
        <taxon>Ecdysozoa</taxon>
        <taxon>Arthropoda</taxon>
        <taxon>Hexapoda</taxon>
        <taxon>Insecta</taxon>
        <taxon>Pterygota</taxon>
        <taxon>Neoptera</taxon>
        <taxon>Endopterygota</taxon>
        <taxon>Diptera</taxon>
        <taxon>Nematocera</taxon>
        <taxon>Culicoidea</taxon>
        <taxon>Culicidae</taxon>
        <taxon>Culicinae</taxon>
        <taxon>Aedini</taxon>
        <taxon>Aedes</taxon>
        <taxon>Stegomyia</taxon>
    </lineage>
</organism>
<feature type="region of interest" description="Disordered" evidence="10">
    <location>
        <begin position="567"/>
        <end position="621"/>
    </location>
</feature>
<feature type="chain" id="PRO_5045023496" description="G-protein coupled receptors family 2 profile 2 domain-containing protein" evidence="12">
    <location>
        <begin position="41"/>
        <end position="621"/>
    </location>
</feature>
<keyword evidence="15" id="KW-1185">Reference proteome</keyword>
<keyword evidence="3 11" id="KW-0812">Transmembrane</keyword>
<dbReference type="Pfam" id="PF00002">
    <property type="entry name" value="7tm_2"/>
    <property type="match status" value="1"/>
</dbReference>
<dbReference type="EnsemblMetazoa" id="AALFPA23_003630.R4109">
    <property type="protein sequence ID" value="AALFPA23_003630.P4109"/>
    <property type="gene ID" value="AALFPA23_003630"/>
</dbReference>
<dbReference type="RefSeq" id="XP_062705243.1">
    <property type="nucleotide sequence ID" value="XM_062849259.1"/>
</dbReference>
<feature type="transmembrane region" description="Helical" evidence="11">
    <location>
        <begin position="281"/>
        <end position="306"/>
    </location>
</feature>
<evidence type="ECO:0000313" key="14">
    <source>
        <dbReference type="EnsemblMetazoa" id="AALFPA23_003630.P4110"/>
    </source>
</evidence>
<proteinExistence type="inferred from homology"/>
<feature type="transmembrane region" description="Helical" evidence="11">
    <location>
        <begin position="318"/>
        <end position="336"/>
    </location>
</feature>
<protein>
    <recommendedName>
        <fullName evidence="13">G-protein coupled receptors family 2 profile 2 domain-containing protein</fullName>
    </recommendedName>
</protein>
<keyword evidence="5 11" id="KW-1133">Transmembrane helix</keyword>
<feature type="transmembrane region" description="Helical" evidence="11">
    <location>
        <begin position="500"/>
        <end position="520"/>
    </location>
</feature>
<feature type="compositionally biased region" description="Low complexity" evidence="10">
    <location>
        <begin position="592"/>
        <end position="613"/>
    </location>
</feature>
<evidence type="ECO:0000256" key="12">
    <source>
        <dbReference type="SAM" id="SignalP"/>
    </source>
</evidence>
<evidence type="ECO:0000256" key="11">
    <source>
        <dbReference type="SAM" id="Phobius"/>
    </source>
</evidence>
<keyword evidence="8" id="KW-0675">Receptor</keyword>
<feature type="compositionally biased region" description="Polar residues" evidence="10">
    <location>
        <begin position="567"/>
        <end position="583"/>
    </location>
</feature>
<evidence type="ECO:0000256" key="3">
    <source>
        <dbReference type="ARBA" id="ARBA00022692"/>
    </source>
</evidence>
<reference evidence="14" key="2">
    <citation type="submission" date="2025-05" db="UniProtKB">
        <authorList>
            <consortium name="EnsemblMetazoa"/>
        </authorList>
    </citation>
    <scope>IDENTIFICATION</scope>
    <source>
        <strain evidence="14">Foshan</strain>
    </source>
</reference>
<comment type="similarity">
    <text evidence="2">Belongs to the G-protein coupled receptor 2 family. Mth subfamily.</text>
</comment>
<dbReference type="PROSITE" id="PS50261">
    <property type="entry name" value="G_PROTEIN_RECEP_F2_4"/>
    <property type="match status" value="1"/>
</dbReference>
<keyword evidence="9" id="KW-0807">Transducer</keyword>
<name>A0ABM1XWX3_AEDAL</name>
<comment type="subcellular location">
    <subcellularLocation>
        <location evidence="1">Membrane</location>
        <topology evidence="1">Multi-pass membrane protein</topology>
    </subcellularLocation>
</comment>
<sequence length="621" mass="68804">MKEKRLHLSKSSASPKMHALLAVGLATATVLLCLSPPVEAAQRQPVYINKCCRVGEYYDDTQQLCVAGGIAKWVPKVFLPAKNQIYTDVGNAPVHMKFLENKRPEGCKVTAYTTDQILLMGNGSLFLSQKHTLVSSPEYCVDEKVALVCARDNGMDSLQAPEKTSSVWRCCGPNLAYDRLNQTCAKLDQSHVSYGAKIVTSAHVDLSFGFPACKEHVIAGNFKPENLREDTGSVTIDSGKILASNEYCLEQALDGKAVYVFTCREHVQPISVPVENTDVRFALYAAGLLVSVIFLGATLATGYLVTSQHHVLHWRCQTHYVACLLIGDLFLAIVQLSGETITGPACTMIAIIVHFFFLAAFFWLNTMCFNIWWTFRDLRPTSLEKSQEICRLRIYEVYAWGVPLVIAGVAVILDNLPDSDATYLRPRFGEHKCWFRDDDLEILTYFYGPVGILLFINLLLFASTARQLTCGLWKRDDVKSTTERRGLVSSPSYSAALGRVCMKLVVVMGITWVADVASWVFKGPYYIWLVTDLINALQGVFIFIVVGCQPQVWSAIKRLWNSKTGRSLTNTTHGPQHSSSSHGLPSMGESITNNTCTNNTTTTTNSQANNNGNRVPMETVC</sequence>
<dbReference type="RefSeq" id="XP_062705244.1">
    <property type="nucleotide sequence ID" value="XM_062849260.1"/>
</dbReference>
<dbReference type="RefSeq" id="XP_062705246.1">
    <property type="nucleotide sequence ID" value="XM_062849262.1"/>
</dbReference>
<feature type="transmembrane region" description="Helical" evidence="11">
    <location>
        <begin position="394"/>
        <end position="413"/>
    </location>
</feature>
<evidence type="ECO:0000256" key="9">
    <source>
        <dbReference type="ARBA" id="ARBA00023224"/>
    </source>
</evidence>
<keyword evidence="6" id="KW-0297">G-protein coupled receptor</keyword>
<keyword evidence="4 12" id="KW-0732">Signal</keyword>
<dbReference type="RefSeq" id="XP_062705245.1">
    <property type="nucleotide sequence ID" value="XM_062849261.1"/>
</dbReference>
<dbReference type="GeneID" id="109429573"/>
<dbReference type="InterPro" id="IPR023311">
    <property type="entry name" value="Methusela_ecto_dom_2"/>
</dbReference>